<organism evidence="1 2">
    <name type="scientific">Rhynchospora tenuis</name>
    <dbReference type="NCBI Taxonomy" id="198213"/>
    <lineage>
        <taxon>Eukaryota</taxon>
        <taxon>Viridiplantae</taxon>
        <taxon>Streptophyta</taxon>
        <taxon>Embryophyta</taxon>
        <taxon>Tracheophyta</taxon>
        <taxon>Spermatophyta</taxon>
        <taxon>Magnoliopsida</taxon>
        <taxon>Liliopsida</taxon>
        <taxon>Poales</taxon>
        <taxon>Cyperaceae</taxon>
        <taxon>Cyperoideae</taxon>
        <taxon>Rhynchosporeae</taxon>
        <taxon>Rhynchospora</taxon>
    </lineage>
</organism>
<gene>
    <name evidence="1" type="ORF">LUZ61_017917</name>
</gene>
<dbReference type="InterPro" id="IPR025886">
    <property type="entry name" value="PP2-like"/>
</dbReference>
<reference evidence="1 2" key="1">
    <citation type="journal article" date="2022" name="Cell">
        <title>Repeat-based holocentromeres influence genome architecture and karyotype evolution.</title>
        <authorList>
            <person name="Hofstatter P.G."/>
            <person name="Thangavel G."/>
            <person name="Lux T."/>
            <person name="Neumann P."/>
            <person name="Vondrak T."/>
            <person name="Novak P."/>
            <person name="Zhang M."/>
            <person name="Costa L."/>
            <person name="Castellani M."/>
            <person name="Scott A."/>
            <person name="Toegelov H."/>
            <person name="Fuchs J."/>
            <person name="Mata-Sucre Y."/>
            <person name="Dias Y."/>
            <person name="Vanzela A.L.L."/>
            <person name="Huettel B."/>
            <person name="Almeida C.C.S."/>
            <person name="Simkova H."/>
            <person name="Souza G."/>
            <person name="Pedrosa-Harand A."/>
            <person name="Macas J."/>
            <person name="Mayer K.F.X."/>
            <person name="Houben A."/>
            <person name="Marques A."/>
        </authorList>
    </citation>
    <scope>NUCLEOTIDE SEQUENCE [LARGE SCALE GENOMIC DNA]</scope>
    <source>
        <strain evidence="1">RhyTen1mFocal</strain>
    </source>
</reference>
<comment type="caution">
    <text evidence="1">The sequence shown here is derived from an EMBL/GenBank/DDBJ whole genome shotgun (WGS) entry which is preliminary data.</text>
</comment>
<protein>
    <submittedName>
        <fullName evidence="1">Uncharacterized protein</fullName>
    </submittedName>
</protein>
<dbReference type="Proteomes" id="UP001210211">
    <property type="component" value="Unassembled WGS sequence"/>
</dbReference>
<dbReference type="PANTHER" id="PTHR48478">
    <property type="entry name" value="LECTIN-LIKE"/>
    <property type="match status" value="1"/>
</dbReference>
<dbReference type="Pfam" id="PF14299">
    <property type="entry name" value="PP2"/>
    <property type="match status" value="1"/>
</dbReference>
<evidence type="ECO:0000313" key="1">
    <source>
        <dbReference type="EMBL" id="KAJ3688753.1"/>
    </source>
</evidence>
<keyword evidence="2" id="KW-1185">Reference proteome</keyword>
<dbReference type="PANTHER" id="PTHR48478:SF1">
    <property type="entry name" value="LECTIN-LIKE"/>
    <property type="match status" value="1"/>
</dbReference>
<dbReference type="GO" id="GO:0030246">
    <property type="term" value="F:carbohydrate binding"/>
    <property type="evidence" value="ECO:0007669"/>
    <property type="project" value="InterPro"/>
</dbReference>
<dbReference type="EMBL" id="JAMRDG010000002">
    <property type="protein sequence ID" value="KAJ3688753.1"/>
    <property type="molecule type" value="Genomic_DNA"/>
</dbReference>
<accession>A0AAD5Z8D6</accession>
<evidence type="ECO:0000313" key="2">
    <source>
        <dbReference type="Proteomes" id="UP001210211"/>
    </source>
</evidence>
<name>A0AAD5Z8D6_9POAL</name>
<sequence>MASPHRKGSNIEGILDVKRDKVTVSPLGLDITWGGDSRYWRIDARYVELIQVCWLEVNGSVEMKHLEKSTKYKLEFKIRMKPDAFGWNDSPVYIMAMPGKKAKCIWASVDLSRIKKSEQESSLIPPRLEFTTPGPESFHEDDRMSFGLFEIWKGRWKGGLVIEGVIISRA</sequence>
<dbReference type="InterPro" id="IPR052147">
    <property type="entry name" value="PP2-like/Lectin"/>
</dbReference>
<proteinExistence type="predicted"/>
<dbReference type="AlphaFoldDB" id="A0AAD5Z8D6"/>